<dbReference type="Gene3D" id="3.40.50.2300">
    <property type="match status" value="1"/>
</dbReference>
<evidence type="ECO:0000259" key="9">
    <source>
        <dbReference type="PROSITE" id="PS50110"/>
    </source>
</evidence>
<keyword evidence="1" id="KW-0597">Phosphoprotein</keyword>
<dbReference type="Pfam" id="PF00072">
    <property type="entry name" value="Response_reg"/>
    <property type="match status" value="1"/>
</dbReference>
<dbReference type="SMART" id="SM00421">
    <property type="entry name" value="HTH_LUXR"/>
    <property type="match status" value="1"/>
</dbReference>
<evidence type="ECO:0000259" key="8">
    <source>
        <dbReference type="PROSITE" id="PS50109"/>
    </source>
</evidence>
<evidence type="ECO:0000256" key="1">
    <source>
        <dbReference type="ARBA" id="ARBA00022553"/>
    </source>
</evidence>
<dbReference type="SUPFAM" id="SSF52172">
    <property type="entry name" value="CheY-like"/>
    <property type="match status" value="1"/>
</dbReference>
<dbReference type="GO" id="GO:0046983">
    <property type="term" value="F:protein dimerization activity"/>
    <property type="evidence" value="ECO:0007669"/>
    <property type="project" value="InterPro"/>
</dbReference>
<dbReference type="AlphaFoldDB" id="A0A3L7J4Q7"/>
<dbReference type="InterPro" id="IPR000792">
    <property type="entry name" value="Tscrpt_reg_LuxR_C"/>
</dbReference>
<accession>A0A3L7J4Q7</accession>
<proteinExistence type="predicted"/>
<dbReference type="InterPro" id="IPR016032">
    <property type="entry name" value="Sig_transdc_resp-reg_C-effctor"/>
</dbReference>
<dbReference type="SUPFAM" id="SSF46894">
    <property type="entry name" value="C-terminal effector domain of the bipartite response regulators"/>
    <property type="match status" value="1"/>
</dbReference>
<dbReference type="GO" id="GO:0003677">
    <property type="term" value="F:DNA binding"/>
    <property type="evidence" value="ECO:0007669"/>
    <property type="project" value="UniProtKB-KW"/>
</dbReference>
<dbReference type="SMART" id="SM00065">
    <property type="entry name" value="GAF"/>
    <property type="match status" value="1"/>
</dbReference>
<sequence length="607" mass="65057">MHMTVTSGRSSATDEGDPRLRSLAALATDLAGQFALAPLLERILQHTLTLLQCASGSICTVDELAGTYRKEVDIGVGCLSGRTFPLDEGVTGEVVRARRPVLFDEYADVRGGHIGAEDRSRLHGVVGVPIRWDGSIIGTCVVFSEEPARRFTDEDVMLVELFATHAAIAMANARMYARAAEKESDAAILAERERVARDLHDTVGRGLATVLLQLDAAEREIRRAHEPIDALAAARAAARAALTEAQRAVLGFGPSLLDGRSLHEAVALELAWVQSTSTIDTRFVVSGEPEALAPETARQLFRIVQEALTNVVKHSRARSVRVGLVYGRSEVAAMVEDDGIGFDVPKLSSVRTRTARGLGLQGLAARAPLLGGTLSLESTPGWGTRISAAVPYATSAEPAIARSRWRVLIVHERAVVRAGLVRMLGQVEPDIQVVGEVSNAIEAVEAFRLVAPHVVLGNLALPRIDGPQLTSYLRAIDPNAAVVLLIDSFADERVRAASQIGAVGFVPNDVEPDPLARALVAAARGDALIPAETLRSFTSPDRATTDSLTPREREVRAFVERGLPDKRIATELRISVKTVEKHVGSILRKTGARNRTMLAGLATNSGR</sequence>
<organism evidence="10 11">
    <name type="scientific">Mycetocola zhadangensis</name>
    <dbReference type="NCBI Taxonomy" id="1164595"/>
    <lineage>
        <taxon>Bacteria</taxon>
        <taxon>Bacillati</taxon>
        <taxon>Actinomycetota</taxon>
        <taxon>Actinomycetes</taxon>
        <taxon>Micrococcales</taxon>
        <taxon>Microbacteriaceae</taxon>
        <taxon>Mycetocola</taxon>
    </lineage>
</organism>
<comment type="caution">
    <text evidence="6">Lacks conserved residue(s) required for the propagation of feature annotation.</text>
</comment>
<dbReference type="Pfam" id="PF13185">
    <property type="entry name" value="GAF_2"/>
    <property type="match status" value="1"/>
</dbReference>
<dbReference type="InterPro" id="IPR003594">
    <property type="entry name" value="HATPase_dom"/>
</dbReference>
<dbReference type="SUPFAM" id="SSF55874">
    <property type="entry name" value="ATPase domain of HSP90 chaperone/DNA topoisomerase II/histidine kinase"/>
    <property type="match status" value="1"/>
</dbReference>
<keyword evidence="3" id="KW-0418">Kinase</keyword>
<dbReference type="PROSITE" id="PS50110">
    <property type="entry name" value="RESPONSE_REGULATORY"/>
    <property type="match status" value="1"/>
</dbReference>
<dbReference type="GO" id="GO:0006355">
    <property type="term" value="P:regulation of DNA-templated transcription"/>
    <property type="evidence" value="ECO:0007669"/>
    <property type="project" value="InterPro"/>
</dbReference>
<dbReference type="InterPro" id="IPR011712">
    <property type="entry name" value="Sig_transdc_His_kin_sub3_dim/P"/>
</dbReference>
<evidence type="ECO:0000256" key="5">
    <source>
        <dbReference type="ARBA" id="ARBA00023125"/>
    </source>
</evidence>
<comment type="caution">
    <text evidence="10">The sequence shown here is derived from an EMBL/GenBank/DDBJ whole genome shotgun (WGS) entry which is preliminary data.</text>
</comment>
<evidence type="ECO:0000259" key="7">
    <source>
        <dbReference type="PROSITE" id="PS50043"/>
    </source>
</evidence>
<dbReference type="PROSITE" id="PS50043">
    <property type="entry name" value="HTH_LUXR_2"/>
    <property type="match status" value="1"/>
</dbReference>
<dbReference type="InterPro" id="IPR011006">
    <property type="entry name" value="CheY-like_superfamily"/>
</dbReference>
<evidence type="ECO:0000256" key="3">
    <source>
        <dbReference type="ARBA" id="ARBA00022777"/>
    </source>
</evidence>
<dbReference type="EMBL" id="RCWJ01000001">
    <property type="protein sequence ID" value="RLQ85583.1"/>
    <property type="molecule type" value="Genomic_DNA"/>
</dbReference>
<dbReference type="Pfam" id="PF07730">
    <property type="entry name" value="HisKA_3"/>
    <property type="match status" value="1"/>
</dbReference>
<dbReference type="InterPro" id="IPR050482">
    <property type="entry name" value="Sensor_HK_TwoCompSys"/>
</dbReference>
<dbReference type="PANTHER" id="PTHR24421">
    <property type="entry name" value="NITRATE/NITRITE SENSOR PROTEIN NARX-RELATED"/>
    <property type="match status" value="1"/>
</dbReference>
<dbReference type="Pfam" id="PF00196">
    <property type="entry name" value="GerE"/>
    <property type="match status" value="1"/>
</dbReference>
<dbReference type="InterPro" id="IPR003018">
    <property type="entry name" value="GAF"/>
</dbReference>
<feature type="domain" description="HTH luxR-type" evidence="7">
    <location>
        <begin position="541"/>
        <end position="606"/>
    </location>
</feature>
<evidence type="ECO:0000313" key="10">
    <source>
        <dbReference type="EMBL" id="RLQ85583.1"/>
    </source>
</evidence>
<dbReference type="GO" id="GO:0016020">
    <property type="term" value="C:membrane"/>
    <property type="evidence" value="ECO:0007669"/>
    <property type="project" value="InterPro"/>
</dbReference>
<dbReference type="PROSITE" id="PS50109">
    <property type="entry name" value="HIS_KIN"/>
    <property type="match status" value="1"/>
</dbReference>
<evidence type="ECO:0000256" key="2">
    <source>
        <dbReference type="ARBA" id="ARBA00022679"/>
    </source>
</evidence>
<dbReference type="SMART" id="SM00387">
    <property type="entry name" value="HATPase_c"/>
    <property type="match status" value="1"/>
</dbReference>
<evidence type="ECO:0000256" key="6">
    <source>
        <dbReference type="PROSITE-ProRule" id="PRU00169"/>
    </source>
</evidence>
<evidence type="ECO:0000313" key="11">
    <source>
        <dbReference type="Proteomes" id="UP000282460"/>
    </source>
</evidence>
<keyword evidence="5" id="KW-0238">DNA-binding</keyword>
<dbReference type="Gene3D" id="1.20.5.1930">
    <property type="match status" value="1"/>
</dbReference>
<dbReference type="InterPro" id="IPR058245">
    <property type="entry name" value="NreC/VraR/RcsB-like_REC"/>
</dbReference>
<gene>
    <name evidence="10" type="ORF">D9V28_01480</name>
</gene>
<dbReference type="OrthoDB" id="144293at2"/>
<dbReference type="CDD" id="cd06170">
    <property type="entry name" value="LuxR_C_like"/>
    <property type="match status" value="1"/>
</dbReference>
<dbReference type="SMART" id="SM00448">
    <property type="entry name" value="REC"/>
    <property type="match status" value="1"/>
</dbReference>
<keyword evidence="2" id="KW-0808">Transferase</keyword>
<evidence type="ECO:0000256" key="4">
    <source>
        <dbReference type="ARBA" id="ARBA00023012"/>
    </source>
</evidence>
<dbReference type="InterPro" id="IPR001789">
    <property type="entry name" value="Sig_transdc_resp-reg_receiver"/>
</dbReference>
<dbReference type="Gene3D" id="3.30.565.10">
    <property type="entry name" value="Histidine kinase-like ATPase, C-terminal domain"/>
    <property type="match status" value="1"/>
</dbReference>
<protein>
    <submittedName>
        <fullName evidence="10">Response regulator</fullName>
    </submittedName>
</protein>
<dbReference type="CDD" id="cd16917">
    <property type="entry name" value="HATPase_UhpB-NarQ-NarX-like"/>
    <property type="match status" value="1"/>
</dbReference>
<dbReference type="PRINTS" id="PR00038">
    <property type="entry name" value="HTHLUXR"/>
</dbReference>
<dbReference type="SUPFAM" id="SSF55781">
    <property type="entry name" value="GAF domain-like"/>
    <property type="match status" value="1"/>
</dbReference>
<dbReference type="Gene3D" id="3.30.450.40">
    <property type="match status" value="1"/>
</dbReference>
<dbReference type="Pfam" id="PF02518">
    <property type="entry name" value="HATPase_c"/>
    <property type="match status" value="1"/>
</dbReference>
<dbReference type="InterPro" id="IPR029016">
    <property type="entry name" value="GAF-like_dom_sf"/>
</dbReference>
<dbReference type="GO" id="GO:0000155">
    <property type="term" value="F:phosphorelay sensor kinase activity"/>
    <property type="evidence" value="ECO:0007669"/>
    <property type="project" value="InterPro"/>
</dbReference>
<name>A0A3L7J4Q7_9MICO</name>
<keyword evidence="11" id="KW-1185">Reference proteome</keyword>
<dbReference type="InterPro" id="IPR036890">
    <property type="entry name" value="HATPase_C_sf"/>
</dbReference>
<reference evidence="10 11" key="1">
    <citation type="submission" date="2018-10" db="EMBL/GenBank/DDBJ databases">
        <authorList>
            <person name="Li J."/>
        </authorList>
    </citation>
    <scope>NUCLEOTIDE SEQUENCE [LARGE SCALE GENOMIC DNA]</scope>
    <source>
        <strain evidence="10 11">ZD1-4</strain>
    </source>
</reference>
<dbReference type="Proteomes" id="UP000282460">
    <property type="component" value="Unassembled WGS sequence"/>
</dbReference>
<feature type="domain" description="Response regulatory" evidence="9">
    <location>
        <begin position="406"/>
        <end position="523"/>
    </location>
</feature>
<dbReference type="CDD" id="cd17535">
    <property type="entry name" value="REC_NarL-like"/>
    <property type="match status" value="1"/>
</dbReference>
<keyword evidence="4" id="KW-0902">Two-component regulatory system</keyword>
<dbReference type="PANTHER" id="PTHR24421:SF62">
    <property type="entry name" value="SENSORY TRANSDUCTION HISTIDINE KINASE"/>
    <property type="match status" value="1"/>
</dbReference>
<feature type="domain" description="Histidine kinase" evidence="8">
    <location>
        <begin position="299"/>
        <end position="394"/>
    </location>
</feature>
<dbReference type="InterPro" id="IPR005467">
    <property type="entry name" value="His_kinase_dom"/>
</dbReference>